<feature type="domain" description="ABC transmembrane type-1" evidence="10">
    <location>
        <begin position="177"/>
        <end position="453"/>
    </location>
</feature>
<dbReference type="InterPro" id="IPR036640">
    <property type="entry name" value="ABC1_TM_sf"/>
</dbReference>
<dbReference type="Gene3D" id="3.90.70.10">
    <property type="entry name" value="Cysteine proteinases"/>
    <property type="match status" value="1"/>
</dbReference>
<keyword evidence="3" id="KW-0547">Nucleotide-binding</keyword>
<reference evidence="12 13" key="1">
    <citation type="submission" date="2020-08" db="EMBL/GenBank/DDBJ databases">
        <title>Genomic Encyclopedia of Type Strains, Phase IV (KMG-V): Genome sequencing to study the core and pangenomes of soil and plant-associated prokaryotes.</title>
        <authorList>
            <person name="Whitman W."/>
        </authorList>
    </citation>
    <scope>NUCLEOTIDE SEQUENCE [LARGE SCALE GENOMIC DNA]</scope>
    <source>
        <strain evidence="12 13">ANJLi2</strain>
    </source>
</reference>
<sequence>MKIWPFPTERQLDSKDCGATCIKIIAKHYGKFYSLQYLRDKAGTRREGVSIADLSYTAESIGLRTLALHCTLTELEEKVPLPCIVHWKNTHFVVVYKINKDKVYTSDPAKGLVSYPLDVFQKHWYLRDEPKGAVLALEPMADFEQRDEGQKRDRKRTMSNIFGYFKPYKKNFINLGVVMLLVTILQGILPFIAKAVIDVGIQTKDLKFINVVLVANICIVVSIMLSNAVRNWILLHVTSRINIAIISDYLIKLMKLPITFFENKLVGDILQRANDHERIRSFIMNNGLNMIFSTLTFVVFGIILSIYNTVIFLIFLFGSILYVLWTLAFIRIRKKLDWEYFDLVSKDQSYWVETISGMQDIKINNYETAKRWKWEKNQVKLHRVNTRVLSVTDTQNLGAQFIDTLKNLCITFYCAKAVITGEITFGVMISTQFIIGMLNGPVIQFIQFIISAQFAQISFLRLNEIHQLKEEEEETVNNSIELPSNKTIILKNVSFQYSPNSPLTIKGLTMIIPEGKITAIVGDSGSGKTTLLKLLLRLYEPSYGEVSVGGMNINNISLKQWRERCGAVMQDGKIFNDTILNNIILGDENINYELLRHAVETANIAYEIESLPSGYQTVMGELGRGLSGGQKQRILIARALYKNPDYLFFDEATNSLDAINEQKIVNALEHVFKGKTVIIIAHRLSTIRKADQIIVLRDGQIIEVGNHESLVKQEGRYYELISTQSEILRAN</sequence>
<dbReference type="InterPro" id="IPR027417">
    <property type="entry name" value="P-loop_NTPase"/>
</dbReference>
<dbReference type="InterPro" id="IPR017871">
    <property type="entry name" value="ABC_transporter-like_CS"/>
</dbReference>
<dbReference type="Gene3D" id="3.40.50.300">
    <property type="entry name" value="P-loop containing nucleotide triphosphate hydrolases"/>
    <property type="match status" value="1"/>
</dbReference>
<dbReference type="PROSITE" id="PS50893">
    <property type="entry name" value="ABC_TRANSPORTER_2"/>
    <property type="match status" value="1"/>
</dbReference>
<protein>
    <submittedName>
        <fullName evidence="12">ATP-binding cassette subfamily B protein</fullName>
    </submittedName>
</protein>
<keyword evidence="2 8" id="KW-0812">Transmembrane</keyword>
<feature type="domain" description="ABC transporter" evidence="9">
    <location>
        <begin position="488"/>
        <end position="723"/>
    </location>
</feature>
<dbReference type="RefSeq" id="WP_076373804.1">
    <property type="nucleotide sequence ID" value="NZ_FTMG01000006.1"/>
</dbReference>
<evidence type="ECO:0000259" key="11">
    <source>
        <dbReference type="PROSITE" id="PS50990"/>
    </source>
</evidence>
<keyword evidence="13" id="KW-1185">Reference proteome</keyword>
<evidence type="ECO:0000256" key="1">
    <source>
        <dbReference type="ARBA" id="ARBA00004651"/>
    </source>
</evidence>
<accession>A0ABR6PKH0</accession>
<dbReference type="Proteomes" id="UP000541583">
    <property type="component" value="Unassembled WGS sequence"/>
</dbReference>
<dbReference type="PANTHER" id="PTHR43394:SF1">
    <property type="entry name" value="ATP-BINDING CASSETTE SUB-FAMILY B MEMBER 10, MITOCHONDRIAL"/>
    <property type="match status" value="1"/>
</dbReference>
<dbReference type="SUPFAM" id="SSF52540">
    <property type="entry name" value="P-loop containing nucleoside triphosphate hydrolases"/>
    <property type="match status" value="1"/>
</dbReference>
<name>A0ABR6PKH0_9SPHI</name>
<dbReference type="SMART" id="SM00382">
    <property type="entry name" value="AAA"/>
    <property type="match status" value="1"/>
</dbReference>
<dbReference type="InterPro" id="IPR039421">
    <property type="entry name" value="Type_1_exporter"/>
</dbReference>
<dbReference type="EMBL" id="JACHCB010000007">
    <property type="protein sequence ID" value="MBB6110270.1"/>
    <property type="molecule type" value="Genomic_DNA"/>
</dbReference>
<dbReference type="InterPro" id="IPR005074">
    <property type="entry name" value="Peptidase_C39"/>
</dbReference>
<evidence type="ECO:0000259" key="10">
    <source>
        <dbReference type="PROSITE" id="PS50929"/>
    </source>
</evidence>
<dbReference type="Pfam" id="PF03412">
    <property type="entry name" value="Peptidase_C39"/>
    <property type="match status" value="1"/>
</dbReference>
<dbReference type="CDD" id="cd18571">
    <property type="entry name" value="ABC_6TM_peptidase_like"/>
    <property type="match status" value="1"/>
</dbReference>
<dbReference type="Pfam" id="PF00664">
    <property type="entry name" value="ABC_membrane"/>
    <property type="match status" value="1"/>
</dbReference>
<evidence type="ECO:0000313" key="13">
    <source>
        <dbReference type="Proteomes" id="UP000541583"/>
    </source>
</evidence>
<evidence type="ECO:0000256" key="7">
    <source>
        <dbReference type="ARBA" id="ARBA00023136"/>
    </source>
</evidence>
<keyword evidence="7 8" id="KW-0472">Membrane</keyword>
<dbReference type="PROSITE" id="PS50990">
    <property type="entry name" value="PEPTIDASE_C39"/>
    <property type="match status" value="1"/>
</dbReference>
<evidence type="ECO:0000256" key="2">
    <source>
        <dbReference type="ARBA" id="ARBA00022692"/>
    </source>
</evidence>
<evidence type="ECO:0000259" key="9">
    <source>
        <dbReference type="PROSITE" id="PS50893"/>
    </source>
</evidence>
<dbReference type="PROSITE" id="PS50929">
    <property type="entry name" value="ABC_TM1F"/>
    <property type="match status" value="1"/>
</dbReference>
<feature type="transmembrane region" description="Helical" evidence="8">
    <location>
        <begin position="282"/>
        <end position="304"/>
    </location>
</feature>
<evidence type="ECO:0000313" key="12">
    <source>
        <dbReference type="EMBL" id="MBB6110270.1"/>
    </source>
</evidence>
<feature type="transmembrane region" description="Helical" evidence="8">
    <location>
        <begin position="172"/>
        <end position="196"/>
    </location>
</feature>
<dbReference type="InterPro" id="IPR003593">
    <property type="entry name" value="AAA+_ATPase"/>
</dbReference>
<evidence type="ECO:0000256" key="8">
    <source>
        <dbReference type="SAM" id="Phobius"/>
    </source>
</evidence>
<feature type="domain" description="Peptidase C39" evidence="11">
    <location>
        <begin position="11"/>
        <end position="131"/>
    </location>
</feature>
<feature type="transmembrane region" description="Helical" evidence="8">
    <location>
        <begin position="208"/>
        <end position="226"/>
    </location>
</feature>
<feature type="transmembrane region" description="Helical" evidence="8">
    <location>
        <begin position="310"/>
        <end position="330"/>
    </location>
</feature>
<comment type="subcellular location">
    <subcellularLocation>
        <location evidence="1">Cell membrane</location>
        <topology evidence="1">Multi-pass membrane protein</topology>
    </subcellularLocation>
</comment>
<organism evidence="12 13">
    <name type="scientific">Mucilaginibacter lappiensis</name>
    <dbReference type="NCBI Taxonomy" id="354630"/>
    <lineage>
        <taxon>Bacteria</taxon>
        <taxon>Pseudomonadati</taxon>
        <taxon>Bacteroidota</taxon>
        <taxon>Sphingobacteriia</taxon>
        <taxon>Sphingobacteriales</taxon>
        <taxon>Sphingobacteriaceae</taxon>
        <taxon>Mucilaginibacter</taxon>
    </lineage>
</organism>
<evidence type="ECO:0000256" key="6">
    <source>
        <dbReference type="ARBA" id="ARBA00022989"/>
    </source>
</evidence>
<evidence type="ECO:0000256" key="3">
    <source>
        <dbReference type="ARBA" id="ARBA00022741"/>
    </source>
</evidence>
<dbReference type="CDD" id="cd02418">
    <property type="entry name" value="Peptidase_C39B"/>
    <property type="match status" value="1"/>
</dbReference>
<dbReference type="SUPFAM" id="SSF90123">
    <property type="entry name" value="ABC transporter transmembrane region"/>
    <property type="match status" value="1"/>
</dbReference>
<dbReference type="InterPro" id="IPR003439">
    <property type="entry name" value="ABC_transporter-like_ATP-bd"/>
</dbReference>
<proteinExistence type="predicted"/>
<dbReference type="Pfam" id="PF00005">
    <property type="entry name" value="ABC_tran"/>
    <property type="match status" value="1"/>
</dbReference>
<keyword evidence="4" id="KW-0378">Hydrolase</keyword>
<comment type="caution">
    <text evidence="12">The sequence shown here is derived from an EMBL/GenBank/DDBJ whole genome shotgun (WGS) entry which is preliminary data.</text>
</comment>
<dbReference type="InterPro" id="IPR011527">
    <property type="entry name" value="ABC1_TM_dom"/>
</dbReference>
<keyword evidence="5 12" id="KW-0067">ATP-binding</keyword>
<dbReference type="GO" id="GO:0005524">
    <property type="term" value="F:ATP binding"/>
    <property type="evidence" value="ECO:0007669"/>
    <property type="project" value="UniProtKB-KW"/>
</dbReference>
<dbReference type="Gene3D" id="1.20.1560.10">
    <property type="entry name" value="ABC transporter type 1, transmembrane domain"/>
    <property type="match status" value="1"/>
</dbReference>
<keyword evidence="6 8" id="KW-1133">Transmembrane helix</keyword>
<evidence type="ECO:0000256" key="5">
    <source>
        <dbReference type="ARBA" id="ARBA00022840"/>
    </source>
</evidence>
<evidence type="ECO:0000256" key="4">
    <source>
        <dbReference type="ARBA" id="ARBA00022801"/>
    </source>
</evidence>
<gene>
    <name evidence="12" type="ORF">HDF23_003026</name>
</gene>
<dbReference type="PANTHER" id="PTHR43394">
    <property type="entry name" value="ATP-DEPENDENT PERMEASE MDL1, MITOCHONDRIAL"/>
    <property type="match status" value="1"/>
</dbReference>
<dbReference type="PROSITE" id="PS00211">
    <property type="entry name" value="ABC_TRANSPORTER_1"/>
    <property type="match status" value="1"/>
</dbReference>